<gene>
    <name evidence="1" type="ORF">S01H4_52132</name>
</gene>
<protein>
    <submittedName>
        <fullName evidence="1">Uncharacterized protein</fullName>
    </submittedName>
</protein>
<proteinExistence type="predicted"/>
<organism evidence="1">
    <name type="scientific">marine sediment metagenome</name>
    <dbReference type="NCBI Taxonomy" id="412755"/>
    <lineage>
        <taxon>unclassified sequences</taxon>
        <taxon>metagenomes</taxon>
        <taxon>ecological metagenomes</taxon>
    </lineage>
</organism>
<reference evidence="1" key="1">
    <citation type="journal article" date="2014" name="Front. Microbiol.">
        <title>High frequency of phylogenetically diverse reductive dehalogenase-homologous genes in deep subseafloor sedimentary metagenomes.</title>
        <authorList>
            <person name="Kawai M."/>
            <person name="Futagami T."/>
            <person name="Toyoda A."/>
            <person name="Takaki Y."/>
            <person name="Nishi S."/>
            <person name="Hori S."/>
            <person name="Arai W."/>
            <person name="Tsubouchi T."/>
            <person name="Morono Y."/>
            <person name="Uchiyama I."/>
            <person name="Ito T."/>
            <person name="Fujiyama A."/>
            <person name="Inagaki F."/>
            <person name="Takami H."/>
        </authorList>
    </citation>
    <scope>NUCLEOTIDE SEQUENCE</scope>
    <source>
        <strain evidence="1">Expedition CK06-06</strain>
    </source>
</reference>
<dbReference type="AlphaFoldDB" id="X1DZM4"/>
<feature type="non-terminal residue" evidence="1">
    <location>
        <position position="37"/>
    </location>
</feature>
<evidence type="ECO:0000313" key="1">
    <source>
        <dbReference type="EMBL" id="GAH10374.1"/>
    </source>
</evidence>
<comment type="caution">
    <text evidence="1">The sequence shown here is derived from an EMBL/GenBank/DDBJ whole genome shotgun (WGS) entry which is preliminary data.</text>
</comment>
<sequence>MGLIDKSVAEQDGISVEAVDITGTNTIKMTKIKSNIL</sequence>
<dbReference type="EMBL" id="BART01029752">
    <property type="protein sequence ID" value="GAH10374.1"/>
    <property type="molecule type" value="Genomic_DNA"/>
</dbReference>
<name>X1DZM4_9ZZZZ</name>
<accession>X1DZM4</accession>